<keyword evidence="5 9" id="KW-1133">Transmembrane helix</keyword>
<feature type="transmembrane region" description="Helical" evidence="9">
    <location>
        <begin position="257"/>
        <end position="288"/>
    </location>
</feature>
<dbReference type="Proteomes" id="UP001226577">
    <property type="component" value="Unassembled WGS sequence"/>
</dbReference>
<sequence>MTSETAGLYDPGVQQALQNATLGGTSALAWFVSLPVVAVFYAPLAVLPYTLSGLVWFFVSASLLVWSILALKDLAPVLMARRKMAVVLAIMASPVVFELLGGGQDSAFILAVWLLGIRLVSSRHDICAGAVFGLGFAKPQLILLVPLTLLVTRNFRALASFTAVCALLAGVSLGVAGVEGLRHWLSALSSPLYMEHVQNGQAWKMVGLPSLLQAFIPPAHQAWGTPLLTWLPLPLGALILLAWIRGHRGAQGSPITVWIVALATTVVFSPHLATYDAILFIPVIMFLLEERASRVLRVSVVAAFGLLYLGPVFHVAASNLSWPLSIIQAPWSALPFTLIWLELLRSQGAAPHTSLGPVPSGKEPEAKTIIME</sequence>
<feature type="region of interest" description="Disordered" evidence="8">
    <location>
        <begin position="350"/>
        <end position="372"/>
    </location>
</feature>
<keyword evidence="2" id="KW-1003">Cell membrane</keyword>
<dbReference type="EMBL" id="JAUSRE010000003">
    <property type="protein sequence ID" value="MDP9887095.1"/>
    <property type="molecule type" value="Genomic_DNA"/>
</dbReference>
<comment type="caution">
    <text evidence="10">The sequence shown here is derived from an EMBL/GenBank/DDBJ whole genome shotgun (WGS) entry which is preliminary data.</text>
</comment>
<keyword evidence="4 9" id="KW-0812">Transmembrane</keyword>
<feature type="transmembrane region" description="Helical" evidence="9">
    <location>
        <begin position="157"/>
        <end position="178"/>
    </location>
</feature>
<evidence type="ECO:0000256" key="9">
    <source>
        <dbReference type="SAM" id="Phobius"/>
    </source>
</evidence>
<reference evidence="10 11" key="1">
    <citation type="submission" date="2023-07" db="EMBL/GenBank/DDBJ databases">
        <title>Sorghum-associated microbial communities from plants grown in Nebraska, USA.</title>
        <authorList>
            <person name="Schachtman D."/>
        </authorList>
    </citation>
    <scope>NUCLEOTIDE SEQUENCE [LARGE SCALE GENOMIC DNA]</scope>
    <source>
        <strain evidence="10 11">CC222</strain>
    </source>
</reference>
<evidence type="ECO:0000256" key="3">
    <source>
        <dbReference type="ARBA" id="ARBA00022679"/>
    </source>
</evidence>
<evidence type="ECO:0000256" key="4">
    <source>
        <dbReference type="ARBA" id="ARBA00022692"/>
    </source>
</evidence>
<evidence type="ECO:0000313" key="10">
    <source>
        <dbReference type="EMBL" id="MDP9887095.1"/>
    </source>
</evidence>
<feature type="transmembrane region" description="Helical" evidence="9">
    <location>
        <begin position="227"/>
        <end position="245"/>
    </location>
</feature>
<evidence type="ECO:0000313" key="11">
    <source>
        <dbReference type="Proteomes" id="UP001226577"/>
    </source>
</evidence>
<evidence type="ECO:0000256" key="1">
    <source>
        <dbReference type="ARBA" id="ARBA00004651"/>
    </source>
</evidence>
<feature type="transmembrane region" description="Helical" evidence="9">
    <location>
        <begin position="83"/>
        <end position="100"/>
    </location>
</feature>
<evidence type="ECO:0008006" key="12">
    <source>
        <dbReference type="Google" id="ProtNLM"/>
    </source>
</evidence>
<feature type="transmembrane region" description="Helical" evidence="9">
    <location>
        <begin position="128"/>
        <end position="151"/>
    </location>
</feature>
<proteinExistence type="inferred from homology"/>
<evidence type="ECO:0000256" key="5">
    <source>
        <dbReference type="ARBA" id="ARBA00022989"/>
    </source>
</evidence>
<dbReference type="RefSeq" id="WP_307304238.1">
    <property type="nucleotide sequence ID" value="NZ_JAUSRE010000003.1"/>
</dbReference>
<evidence type="ECO:0000256" key="2">
    <source>
        <dbReference type="ARBA" id="ARBA00022475"/>
    </source>
</evidence>
<evidence type="ECO:0000256" key="7">
    <source>
        <dbReference type="ARBA" id="ARBA00024033"/>
    </source>
</evidence>
<comment type="subcellular location">
    <subcellularLocation>
        <location evidence="1">Cell membrane</location>
        <topology evidence="1">Multi-pass membrane protein</topology>
    </subcellularLocation>
</comment>
<dbReference type="Pfam" id="PF09594">
    <property type="entry name" value="GT87"/>
    <property type="match status" value="1"/>
</dbReference>
<keyword evidence="3" id="KW-0808">Transferase</keyword>
<organism evidence="10 11">
    <name type="scientific">Pseudarthrobacter enclensis</name>
    <dbReference type="NCBI Taxonomy" id="993070"/>
    <lineage>
        <taxon>Bacteria</taxon>
        <taxon>Bacillati</taxon>
        <taxon>Actinomycetota</taxon>
        <taxon>Actinomycetes</taxon>
        <taxon>Micrococcales</taxon>
        <taxon>Micrococcaceae</taxon>
        <taxon>Pseudarthrobacter</taxon>
    </lineage>
</organism>
<keyword evidence="6 9" id="KW-0472">Membrane</keyword>
<protein>
    <recommendedName>
        <fullName evidence="12">DUF2029 domain-containing protein</fullName>
    </recommendedName>
</protein>
<evidence type="ECO:0000256" key="8">
    <source>
        <dbReference type="SAM" id="MobiDB-lite"/>
    </source>
</evidence>
<comment type="similarity">
    <text evidence="7">Belongs to the glycosyltransferase 87 family.</text>
</comment>
<dbReference type="InterPro" id="IPR018584">
    <property type="entry name" value="GT87"/>
</dbReference>
<feature type="transmembrane region" description="Helical" evidence="9">
    <location>
        <begin position="53"/>
        <end position="71"/>
    </location>
</feature>
<accession>A0ABT9RQN5</accession>
<evidence type="ECO:0000256" key="6">
    <source>
        <dbReference type="ARBA" id="ARBA00023136"/>
    </source>
</evidence>
<gene>
    <name evidence="10" type="ORF">J2X98_000666</name>
</gene>
<name>A0ABT9RQN5_9MICC</name>
<feature type="transmembrane region" description="Helical" evidence="9">
    <location>
        <begin position="27"/>
        <end position="47"/>
    </location>
</feature>
<keyword evidence="11" id="KW-1185">Reference proteome</keyword>
<feature type="transmembrane region" description="Helical" evidence="9">
    <location>
        <begin position="295"/>
        <end position="316"/>
    </location>
</feature>